<keyword evidence="3" id="KW-1185">Reference proteome</keyword>
<protein>
    <submittedName>
        <fullName evidence="2">24318_t:CDS:1</fullName>
    </submittedName>
</protein>
<dbReference type="AlphaFoldDB" id="A0A9N9H3E9"/>
<feature type="compositionally biased region" description="Basic and acidic residues" evidence="1">
    <location>
        <begin position="23"/>
        <end position="38"/>
    </location>
</feature>
<accession>A0A9N9H3E9</accession>
<organism evidence="2 3">
    <name type="scientific">Dentiscutata erythropus</name>
    <dbReference type="NCBI Taxonomy" id="1348616"/>
    <lineage>
        <taxon>Eukaryota</taxon>
        <taxon>Fungi</taxon>
        <taxon>Fungi incertae sedis</taxon>
        <taxon>Mucoromycota</taxon>
        <taxon>Glomeromycotina</taxon>
        <taxon>Glomeromycetes</taxon>
        <taxon>Diversisporales</taxon>
        <taxon>Gigasporaceae</taxon>
        <taxon>Dentiscutata</taxon>
    </lineage>
</organism>
<dbReference type="Proteomes" id="UP000789405">
    <property type="component" value="Unassembled WGS sequence"/>
</dbReference>
<sequence length="70" mass="8035">MAIIETIVCEPARHLLWSCTRTFDPRGKPLPEERDRRTTTHSRSYPMKLLPTSAHTPLYLEDTSGEIPVD</sequence>
<feature type="region of interest" description="Disordered" evidence="1">
    <location>
        <begin position="23"/>
        <end position="48"/>
    </location>
</feature>
<evidence type="ECO:0000313" key="2">
    <source>
        <dbReference type="EMBL" id="CAG8644377.1"/>
    </source>
</evidence>
<reference evidence="2" key="1">
    <citation type="submission" date="2021-06" db="EMBL/GenBank/DDBJ databases">
        <authorList>
            <person name="Kallberg Y."/>
            <person name="Tangrot J."/>
            <person name="Rosling A."/>
        </authorList>
    </citation>
    <scope>NUCLEOTIDE SEQUENCE</scope>
    <source>
        <strain evidence="2">MA453B</strain>
    </source>
</reference>
<proteinExistence type="predicted"/>
<evidence type="ECO:0000313" key="3">
    <source>
        <dbReference type="Proteomes" id="UP000789405"/>
    </source>
</evidence>
<evidence type="ECO:0000256" key="1">
    <source>
        <dbReference type="SAM" id="MobiDB-lite"/>
    </source>
</evidence>
<gene>
    <name evidence="2" type="ORF">DERYTH_LOCUS9834</name>
</gene>
<name>A0A9N9H3E9_9GLOM</name>
<dbReference type="EMBL" id="CAJVPY010005499">
    <property type="protein sequence ID" value="CAG8644377.1"/>
    <property type="molecule type" value="Genomic_DNA"/>
</dbReference>
<comment type="caution">
    <text evidence="2">The sequence shown here is derived from an EMBL/GenBank/DDBJ whole genome shotgun (WGS) entry which is preliminary data.</text>
</comment>